<dbReference type="EMBL" id="CAUJNA010003216">
    <property type="protein sequence ID" value="CAJ1395989.1"/>
    <property type="molecule type" value="Genomic_DNA"/>
</dbReference>
<feature type="compositionally biased region" description="Basic residues" evidence="1">
    <location>
        <begin position="1431"/>
        <end position="1445"/>
    </location>
</feature>
<feature type="compositionally biased region" description="Polar residues" evidence="1">
    <location>
        <begin position="835"/>
        <end position="845"/>
    </location>
</feature>
<reference evidence="3" key="1">
    <citation type="submission" date="2023-08" db="EMBL/GenBank/DDBJ databases">
        <authorList>
            <person name="Chen Y."/>
            <person name="Shah S."/>
            <person name="Dougan E. K."/>
            <person name="Thang M."/>
            <person name="Chan C."/>
        </authorList>
    </citation>
    <scope>NUCLEOTIDE SEQUENCE</scope>
</reference>
<feature type="compositionally biased region" description="Basic residues" evidence="1">
    <location>
        <begin position="761"/>
        <end position="770"/>
    </location>
</feature>
<gene>
    <name evidence="3" type="ORF">EVOR1521_LOCUS20284</name>
</gene>
<feature type="compositionally biased region" description="Acidic residues" evidence="1">
    <location>
        <begin position="747"/>
        <end position="756"/>
    </location>
</feature>
<evidence type="ECO:0000313" key="4">
    <source>
        <dbReference type="Proteomes" id="UP001178507"/>
    </source>
</evidence>
<accession>A0AA36N808</accession>
<feature type="compositionally biased region" description="Basic and acidic residues" evidence="1">
    <location>
        <begin position="1374"/>
        <end position="1384"/>
    </location>
</feature>
<dbReference type="Gene3D" id="3.40.50.150">
    <property type="entry name" value="Vaccinia Virus protein VP39"/>
    <property type="match status" value="1"/>
</dbReference>
<feature type="region of interest" description="Disordered" evidence="1">
    <location>
        <begin position="1092"/>
        <end position="1150"/>
    </location>
</feature>
<feature type="compositionally biased region" description="Acidic residues" evidence="1">
    <location>
        <begin position="868"/>
        <end position="887"/>
    </location>
</feature>
<dbReference type="Pfam" id="PF13578">
    <property type="entry name" value="Methyltransf_24"/>
    <property type="match status" value="1"/>
</dbReference>
<feature type="compositionally biased region" description="Low complexity" evidence="1">
    <location>
        <begin position="1385"/>
        <end position="1405"/>
    </location>
</feature>
<feature type="compositionally biased region" description="Acidic residues" evidence="1">
    <location>
        <begin position="1019"/>
        <end position="1031"/>
    </location>
</feature>
<feature type="compositionally biased region" description="Acidic residues" evidence="1">
    <location>
        <begin position="926"/>
        <end position="941"/>
    </location>
</feature>
<feature type="region of interest" description="Disordered" evidence="1">
    <location>
        <begin position="1308"/>
        <end position="1445"/>
    </location>
</feature>
<organism evidence="3 4">
    <name type="scientific">Effrenium voratum</name>
    <dbReference type="NCBI Taxonomy" id="2562239"/>
    <lineage>
        <taxon>Eukaryota</taxon>
        <taxon>Sar</taxon>
        <taxon>Alveolata</taxon>
        <taxon>Dinophyceae</taxon>
        <taxon>Suessiales</taxon>
        <taxon>Symbiodiniaceae</taxon>
        <taxon>Effrenium</taxon>
    </lineage>
</organism>
<sequence>MRAIALALTVAAAQAPCEFGFQGSRADLAAQQALDDCVSQLLESFGLGSTQKEQGDPEQQTVTCVGIMRGLGSQFGYANNTRRVCWETPNLNLTSLSCEALNRVAWELMAAALRHLALCSGIFGEVPEALEAMADDLQAIAGEALGRELAIHGPTPVGLLISERLRELRGDLMSPLQPEGHSRQVVSRLLAFGRKAFEHANWMVWRDTHFLWLQDTLREGRVIHTAWGPADRWDELGANDAYAGHELIGGWARAPLYGFENQGSQRQDILSNLLKKIHSQGLAQVTVVEIGVFKGSLSKSLLEQLPFVQLLGVDPYVGKDGTFPGDFSETMDPDMALAQAQQIYERFPGRAQLLPVTSEEAARSIPDGSIDAIFVDGCHLYECVDSDLRTWLPKLGPGALVAGHDFSPQWPGWALRLWACQCQEWYELSMSIAEMGSGSSWVWLEVGQHFVAMPNMSRTQEMPSWVLHIFFSVLIRTGGYIAKPLCEQGHGFSQKMYDPRSKILESSMMPAPQQPESSRYKKHVVQSITGKGYKFHFLQQAYKEGDWEQRYEFVWALDSDIDLSKADVLQFLDLARETNSGIVGPTFVNQHGVPHSPSGVLQEHAASVIRREGHSPTRDDAGRHRLSGPQRIQMPDPGCDFRHTDFVELTAPLLKSDVLKSILLDCHGCIHEKSDWGLDMMWCKYVSERSGQGCALVDKTPVTHLDWGLAPIGQEFYMALHSVQAHYAQFWSKKQVLDCQQRSGGLVEEDDDEEDPATSKRSVRKQKKHKEMVSGDSEEGVNASVNQSAQASKPVKRSNTTRSVSKSSSEEVGQADVDEDEDLEESVDSNGLPAKNSTAKTNSTAAKVATKSRVKNSTSTKKANEKSEEQEDEDDDDDDDDDDDEEGTVDKLKQGSNSTAASQKQSNTSHTQVKSDEAKQAKVKAEDDDSDDEDEDEEDDLEPKSTLNSTQAKAAPSTPESDIFKVKAMGPGAAQAGGVIIRNGEPAQRGVSKHLGESTVMAAAGPSRDSKDAFGQQTEAEDEDLDAEDPEASPAKTRTGAVSVKIDASGRLQKVGQDETVEFQEGRQAELSSFEEAEQRLRDDIEELRKLEQELEGIRPRQGPTEAEDRKTTEKKRSAKKHTKQPQAVSLIDLGEDHSEDSEPSQDAQSVQIQALAAGARQVAMQAAQEVQDSLGGLTEEQLEDARKAALQSVQTAIEEQVQSQEVQKNAKAEQFVSDLLKGKSDSTAHEASLSHRVRELEAKLLEVKRRASKDHQVEELKVSTLASRVANQKTQEDRQSEDQLLMARAKQITELKARLEWDQQRMQSEMQDELELRNKVKQLEGQMRRSSASLVEEPHHKKAHKVAKKKAEAEATGPDMAKDTVEAPKPGKSTKEAKADAAKTAKAAAAKAATEAKAATAATAGKQRDAKLSKESSKEAEPRGSTKTAKSGKHAMHAHRAHAH</sequence>
<feature type="compositionally biased region" description="Acidic residues" evidence="1">
    <location>
        <begin position="816"/>
        <end position="827"/>
    </location>
</feature>
<keyword evidence="2" id="KW-0732">Signal</keyword>
<dbReference type="Proteomes" id="UP001178507">
    <property type="component" value="Unassembled WGS sequence"/>
</dbReference>
<comment type="caution">
    <text evidence="3">The sequence shown here is derived from an EMBL/GenBank/DDBJ whole genome shotgun (WGS) entry which is preliminary data.</text>
</comment>
<feature type="compositionally biased region" description="Basic and acidic residues" evidence="1">
    <location>
        <begin position="1107"/>
        <end position="1116"/>
    </location>
</feature>
<feature type="compositionally biased region" description="Basic and acidic residues" evidence="1">
    <location>
        <begin position="913"/>
        <end position="925"/>
    </location>
</feature>
<feature type="region of interest" description="Disordered" evidence="1">
    <location>
        <begin position="610"/>
        <end position="629"/>
    </location>
</feature>
<dbReference type="SUPFAM" id="SSF53335">
    <property type="entry name" value="S-adenosyl-L-methionine-dependent methyltransferases"/>
    <property type="match status" value="1"/>
</dbReference>
<feature type="compositionally biased region" description="Low complexity" evidence="1">
    <location>
        <begin position="797"/>
        <end position="812"/>
    </location>
</feature>
<evidence type="ECO:0000313" key="3">
    <source>
        <dbReference type="EMBL" id="CAJ1395989.1"/>
    </source>
</evidence>
<name>A0AA36N808_9DINO</name>
<evidence type="ECO:0000256" key="1">
    <source>
        <dbReference type="SAM" id="MobiDB-lite"/>
    </source>
</evidence>
<evidence type="ECO:0000256" key="2">
    <source>
        <dbReference type="SAM" id="SignalP"/>
    </source>
</evidence>
<feature type="region of interest" description="Disordered" evidence="1">
    <location>
        <begin position="744"/>
        <end position="1078"/>
    </location>
</feature>
<feature type="signal peptide" evidence="2">
    <location>
        <begin position="1"/>
        <end position="15"/>
    </location>
</feature>
<feature type="compositionally biased region" description="Basic and acidic residues" evidence="1">
    <location>
        <begin position="610"/>
        <end position="623"/>
    </location>
</feature>
<keyword evidence="4" id="KW-1185">Reference proteome</keyword>
<feature type="compositionally biased region" description="Basic and acidic residues" evidence="1">
    <location>
        <begin position="1407"/>
        <end position="1425"/>
    </location>
</feature>
<proteinExistence type="predicted"/>
<feature type="compositionally biased region" description="Polar residues" evidence="1">
    <location>
        <begin position="894"/>
        <end position="912"/>
    </location>
</feature>
<dbReference type="InterPro" id="IPR029063">
    <property type="entry name" value="SAM-dependent_MTases_sf"/>
</dbReference>
<protein>
    <submittedName>
        <fullName evidence="3">Uncharacterized protein</fullName>
    </submittedName>
</protein>
<feature type="chain" id="PRO_5041411176" evidence="2">
    <location>
        <begin position="16"/>
        <end position="1445"/>
    </location>
</feature>